<dbReference type="GO" id="GO:0016788">
    <property type="term" value="F:hydrolase activity, acting on ester bonds"/>
    <property type="evidence" value="ECO:0007669"/>
    <property type="project" value="UniProtKB-ARBA"/>
</dbReference>
<dbReference type="Pfam" id="PF16227">
    <property type="entry name" value="DUF4886"/>
    <property type="match status" value="1"/>
</dbReference>
<gene>
    <name evidence="3" type="ORF">PX52LOC_04105</name>
</gene>
<keyword evidence="1" id="KW-0732">Signal</keyword>
<proteinExistence type="predicted"/>
<protein>
    <recommendedName>
        <fullName evidence="2">DUF4886 domain-containing protein</fullName>
    </recommendedName>
</protein>
<evidence type="ECO:0000313" key="3">
    <source>
        <dbReference type="EMBL" id="QEL17124.1"/>
    </source>
</evidence>
<dbReference type="AlphaFoldDB" id="A0A5C1AJ33"/>
<accession>A0A5C1AJ33</accession>
<dbReference type="EMBL" id="CP042425">
    <property type="protein sequence ID" value="QEL17124.1"/>
    <property type="molecule type" value="Genomic_DNA"/>
</dbReference>
<feature type="signal peptide" evidence="1">
    <location>
        <begin position="1"/>
        <end position="22"/>
    </location>
</feature>
<keyword evidence="4" id="KW-1185">Reference proteome</keyword>
<reference evidence="4" key="1">
    <citation type="submission" date="2019-08" db="EMBL/GenBank/DDBJ databases">
        <title>Limnoglobus roseus gen. nov., sp. nov., a novel freshwater planctomycete with a giant genome from the family Gemmataceae.</title>
        <authorList>
            <person name="Kulichevskaya I.S."/>
            <person name="Naumoff D.G."/>
            <person name="Miroshnikov K."/>
            <person name="Ivanova A."/>
            <person name="Philippov D.A."/>
            <person name="Hakobyan A."/>
            <person name="Rijpstra I.C."/>
            <person name="Sinninghe Damste J.S."/>
            <person name="Liesack W."/>
            <person name="Dedysh S.N."/>
        </authorList>
    </citation>
    <scope>NUCLEOTIDE SEQUENCE [LARGE SCALE GENOMIC DNA]</scope>
    <source>
        <strain evidence="4">PX52</strain>
    </source>
</reference>
<evidence type="ECO:0000256" key="1">
    <source>
        <dbReference type="SAM" id="SignalP"/>
    </source>
</evidence>
<name>A0A5C1AJ33_9BACT</name>
<dbReference type="Proteomes" id="UP000324974">
    <property type="component" value="Chromosome"/>
</dbReference>
<dbReference type="RefSeq" id="WP_149111770.1">
    <property type="nucleotide sequence ID" value="NZ_CP042425.1"/>
</dbReference>
<organism evidence="3 4">
    <name type="scientific">Limnoglobus roseus</name>
    <dbReference type="NCBI Taxonomy" id="2598579"/>
    <lineage>
        <taxon>Bacteria</taxon>
        <taxon>Pseudomonadati</taxon>
        <taxon>Planctomycetota</taxon>
        <taxon>Planctomycetia</taxon>
        <taxon>Gemmatales</taxon>
        <taxon>Gemmataceae</taxon>
        <taxon>Limnoglobus</taxon>
    </lineage>
</organism>
<feature type="chain" id="PRO_5023131259" description="DUF4886 domain-containing protein" evidence="1">
    <location>
        <begin position="23"/>
        <end position="309"/>
    </location>
</feature>
<dbReference type="SUPFAM" id="SSF52266">
    <property type="entry name" value="SGNH hydrolase"/>
    <property type="match status" value="1"/>
</dbReference>
<dbReference type="Gene3D" id="3.40.50.1110">
    <property type="entry name" value="SGNH hydrolase"/>
    <property type="match status" value="1"/>
</dbReference>
<sequence>MLTRRLAVLLLGLALTPLSATAQDKPKGKTVRLLTVGNSFSQNATKYLDRIVEADGNVIVHHRCVIGGSGPDQHLAKVAAHEKDAKDKTGLYDSGKSLAQELAAEKWDVITIQQASVRSHDAATYRPGMKALYDYIKKHAPASEVVIHQTWAYRVDDPRFQKPSDKAGEPKTQKAMYDGLSDAYRTIAKEIGVRRIPVGDAFYAADTDPKWEYKPDPKFDTKSAVPPALPDQKYSLHVGWRWATTNGKPALQMDGHHASPAGEYLGGLVFYEFLYGRTAVGNTFRPPGVDADYARFLQETAHKAVERTK</sequence>
<dbReference type="KEGG" id="lrs:PX52LOC_04105"/>
<dbReference type="InterPro" id="IPR032616">
    <property type="entry name" value="DUF4886"/>
</dbReference>
<dbReference type="InterPro" id="IPR036514">
    <property type="entry name" value="SGNH_hydro_sf"/>
</dbReference>
<evidence type="ECO:0000259" key="2">
    <source>
        <dbReference type="Pfam" id="PF16227"/>
    </source>
</evidence>
<evidence type="ECO:0000313" key="4">
    <source>
        <dbReference type="Proteomes" id="UP000324974"/>
    </source>
</evidence>
<feature type="domain" description="DUF4886" evidence="2">
    <location>
        <begin position="33"/>
        <end position="203"/>
    </location>
</feature>
<dbReference type="OrthoDB" id="265974at2"/>